<proteinExistence type="predicted"/>
<organism evidence="1 2">
    <name type="scientific">Pyropia yezoensis</name>
    <name type="common">Susabi-nori</name>
    <name type="synonym">Porphyra yezoensis</name>
    <dbReference type="NCBI Taxonomy" id="2788"/>
    <lineage>
        <taxon>Eukaryota</taxon>
        <taxon>Rhodophyta</taxon>
        <taxon>Bangiophyceae</taxon>
        <taxon>Bangiales</taxon>
        <taxon>Bangiaceae</taxon>
        <taxon>Pyropia</taxon>
    </lineage>
</organism>
<dbReference type="EMBL" id="CM020619">
    <property type="protein sequence ID" value="KAK1865562.1"/>
    <property type="molecule type" value="Genomic_DNA"/>
</dbReference>
<protein>
    <submittedName>
        <fullName evidence="1">Uncharacterized protein</fullName>
    </submittedName>
</protein>
<dbReference type="Proteomes" id="UP000798662">
    <property type="component" value="Chromosome 2"/>
</dbReference>
<evidence type="ECO:0000313" key="1">
    <source>
        <dbReference type="EMBL" id="KAK1865562.1"/>
    </source>
</evidence>
<accession>A0ACC3C5Y6</accession>
<evidence type="ECO:0000313" key="2">
    <source>
        <dbReference type="Proteomes" id="UP000798662"/>
    </source>
</evidence>
<name>A0ACC3C5Y6_PYRYE</name>
<comment type="caution">
    <text evidence="1">The sequence shown here is derived from an EMBL/GenBank/DDBJ whole genome shotgun (WGS) entry which is preliminary data.</text>
</comment>
<sequence>MGYGRRVTETGSRGQDNPPWRRKTRSLPGQTTPLAHTPGWATNAMAGRAPAATSPSSPWCCRVCRQAAYTVTPPPSHHRATQGGEDAGTPCCHQDGLFHDNQVGPLPPLSPNSSSFARAAGSATALGRRPPPRHHHRRAHGGHHDGHRHGHRTHHGVARRHDGRRLWLCRRLLGRVGLLAQHIVFARRPGGWLALGRRWAGSTVHGDANGRWAAATTRAATTHGDSRGWKSGGDVAGNREWGAGRDEQRMCGARRAEGMRGGASVCGVVDECIEGNTRLQRGSNAIDYPPRAHRARPAGVGWIAAAGTRKRAGREGNPTPRATGADAVRAGGGAARACWPGKGNTLGSPLSDTLLYQDDGRRASAVHGWRRRRPWAAHLADPPPPLQCFPRMGRRPPAGGRGGPLTPPGGPVGDVAHPAYPGKVASRGDPPALSKPPTASPVTKTGSNTSPPRRHQLPLHDAER</sequence>
<keyword evidence="2" id="KW-1185">Reference proteome</keyword>
<reference evidence="1" key="1">
    <citation type="submission" date="2019-11" db="EMBL/GenBank/DDBJ databases">
        <title>Nori genome reveals adaptations in red seaweeds to the harsh intertidal environment.</title>
        <authorList>
            <person name="Wang D."/>
            <person name="Mao Y."/>
        </authorList>
    </citation>
    <scope>NUCLEOTIDE SEQUENCE</scope>
    <source>
        <tissue evidence="1">Gametophyte</tissue>
    </source>
</reference>
<gene>
    <name evidence="1" type="ORF">I4F81_008091</name>
</gene>